<protein>
    <submittedName>
        <fullName evidence="3">Uncharacterized protein</fullName>
    </submittedName>
</protein>
<feature type="compositionally biased region" description="Polar residues" evidence="1">
    <location>
        <begin position="1"/>
        <end position="15"/>
    </location>
</feature>
<evidence type="ECO:0000313" key="2">
    <source>
        <dbReference type="Proteomes" id="UP000035680"/>
    </source>
</evidence>
<feature type="region of interest" description="Disordered" evidence="1">
    <location>
        <begin position="1"/>
        <end position="26"/>
    </location>
</feature>
<name>A0A0K0FUY1_STRVS</name>
<organism evidence="2 3">
    <name type="scientific">Strongyloides venezuelensis</name>
    <name type="common">Threadworm</name>
    <dbReference type="NCBI Taxonomy" id="75913"/>
    <lineage>
        <taxon>Eukaryota</taxon>
        <taxon>Metazoa</taxon>
        <taxon>Ecdysozoa</taxon>
        <taxon>Nematoda</taxon>
        <taxon>Chromadorea</taxon>
        <taxon>Rhabditida</taxon>
        <taxon>Tylenchina</taxon>
        <taxon>Panagrolaimomorpha</taxon>
        <taxon>Strongyloidoidea</taxon>
        <taxon>Strongyloididae</taxon>
        <taxon>Strongyloides</taxon>
    </lineage>
</organism>
<evidence type="ECO:0000313" key="3">
    <source>
        <dbReference type="WBParaSite" id="SVE_1614500.1"/>
    </source>
</evidence>
<dbReference type="AlphaFoldDB" id="A0A0K0FUY1"/>
<dbReference type="WBParaSite" id="SVE_1614500.1">
    <property type="protein sequence ID" value="SVE_1614500.1"/>
    <property type="gene ID" value="SVE_1614500"/>
</dbReference>
<sequence>MSNLEESSISTTPQVPDSEHLDNLNKLSQMKDGAVAETAELLKNIETIITMANKKQMELAQAFEDKIDGMAKKMGELEKSIQVLMDKVSDDKI</sequence>
<accession>A0A0K0FUY1</accession>
<evidence type="ECO:0000256" key="1">
    <source>
        <dbReference type="SAM" id="MobiDB-lite"/>
    </source>
</evidence>
<dbReference type="Proteomes" id="UP000035680">
    <property type="component" value="Unassembled WGS sequence"/>
</dbReference>
<reference evidence="3" key="2">
    <citation type="submission" date="2015-08" db="UniProtKB">
        <authorList>
            <consortium name="WormBaseParasite"/>
        </authorList>
    </citation>
    <scope>IDENTIFICATION</scope>
</reference>
<proteinExistence type="predicted"/>
<reference evidence="2" key="1">
    <citation type="submission" date="2014-07" db="EMBL/GenBank/DDBJ databases">
        <authorList>
            <person name="Martin A.A"/>
            <person name="De Silva N."/>
        </authorList>
    </citation>
    <scope>NUCLEOTIDE SEQUENCE</scope>
</reference>
<keyword evidence="2" id="KW-1185">Reference proteome</keyword>